<dbReference type="RefSeq" id="WP_211875617.1">
    <property type="nucleotide sequence ID" value="NZ_JAAEDH010000021.1"/>
</dbReference>
<dbReference type="AlphaFoldDB" id="A0AAF1JYI7"/>
<dbReference type="InterPro" id="IPR008927">
    <property type="entry name" value="6-PGluconate_DH-like_C_sf"/>
</dbReference>
<keyword evidence="6" id="KW-1185">Reference proteome</keyword>
<feature type="chain" id="PRO_5041951411" evidence="2">
    <location>
        <begin position="20"/>
        <end position="347"/>
    </location>
</feature>
<feature type="signal peptide" evidence="2">
    <location>
        <begin position="1"/>
        <end position="19"/>
    </location>
</feature>
<evidence type="ECO:0000259" key="3">
    <source>
        <dbReference type="Pfam" id="PF01210"/>
    </source>
</evidence>
<dbReference type="SUPFAM" id="SSF48179">
    <property type="entry name" value="6-phosphogluconate dehydrogenase C-terminal domain-like"/>
    <property type="match status" value="1"/>
</dbReference>
<dbReference type="GO" id="GO:0016616">
    <property type="term" value="F:oxidoreductase activity, acting on the CH-OH group of donors, NAD or NADP as acceptor"/>
    <property type="evidence" value="ECO:0007669"/>
    <property type="project" value="InterPro"/>
</dbReference>
<evidence type="ECO:0000256" key="2">
    <source>
        <dbReference type="SAM" id="SignalP"/>
    </source>
</evidence>
<dbReference type="SUPFAM" id="SSF51735">
    <property type="entry name" value="NAD(P)-binding Rossmann-fold domains"/>
    <property type="match status" value="1"/>
</dbReference>
<sequence length="347" mass="34910">MRIAVLGAGAVGPAAAALAASRGHAVTLWSPSGRGTAGLADSIIAEGALDGRFPLRIARDLADALAGAEAALLAVPAYAFPALLPLIAERLAQPLLITPAASLAPLALAAMLESRGRAAPPIGAMSTTPVTARRLAPDRVRILGIRAAVDMAAVPETAAPTMGTLATALFGHASPLGGSVVQAAIGNANPIIHAALALTNTTRIEAAEHWPQYGMLTPATCRLMLAMAAERATLACALGVAVPSLEQSLHRATGVPHGPLHAMAAAIAQGGAEVPGPTDPASRYITEDVPYGLAVALWLAARQGVAMPVTDAVVTALEALWGRDLRANPLLEGLRLGADGSAGAARL</sequence>
<evidence type="ECO:0000313" key="6">
    <source>
        <dbReference type="Proteomes" id="UP001196068"/>
    </source>
</evidence>
<dbReference type="InterPro" id="IPR011128">
    <property type="entry name" value="G3P_DH_NAD-dep_N"/>
</dbReference>
<organism evidence="5 6">
    <name type="scientific">Plastoroseomonas arctica</name>
    <dbReference type="NCBI Taxonomy" id="1509237"/>
    <lineage>
        <taxon>Bacteria</taxon>
        <taxon>Pseudomonadati</taxon>
        <taxon>Pseudomonadota</taxon>
        <taxon>Alphaproteobacteria</taxon>
        <taxon>Acetobacterales</taxon>
        <taxon>Acetobacteraceae</taxon>
        <taxon>Plastoroseomonas</taxon>
    </lineage>
</organism>
<dbReference type="EMBL" id="JAAEDH010000021">
    <property type="protein sequence ID" value="MBR0656752.1"/>
    <property type="molecule type" value="Genomic_DNA"/>
</dbReference>
<keyword evidence="1" id="KW-0560">Oxidoreductase</keyword>
<dbReference type="Proteomes" id="UP001196068">
    <property type="component" value="Unassembled WGS sequence"/>
</dbReference>
<protein>
    <submittedName>
        <fullName evidence="5">NAD(P)-binding domain-containing protein</fullName>
    </submittedName>
</protein>
<dbReference type="Pfam" id="PF02317">
    <property type="entry name" value="Octopine_DH"/>
    <property type="match status" value="1"/>
</dbReference>
<keyword evidence="2" id="KW-0732">Signal</keyword>
<dbReference type="InterPro" id="IPR036291">
    <property type="entry name" value="NAD(P)-bd_dom_sf"/>
</dbReference>
<name>A0AAF1JYI7_9PROT</name>
<proteinExistence type="predicted"/>
<evidence type="ECO:0000259" key="4">
    <source>
        <dbReference type="Pfam" id="PF02317"/>
    </source>
</evidence>
<dbReference type="Gene3D" id="1.10.1040.10">
    <property type="entry name" value="N-(1-d-carboxylethyl)-l-norvaline Dehydrogenase, domain 2"/>
    <property type="match status" value="1"/>
</dbReference>
<dbReference type="InterPro" id="IPR003421">
    <property type="entry name" value="Opine_DH"/>
</dbReference>
<reference evidence="5" key="2">
    <citation type="journal article" date="2021" name="Syst. Appl. Microbiol.">
        <title>Roseomonas hellenica sp. nov., isolated from roots of wild-growing Alkanna tinctoria.</title>
        <authorList>
            <person name="Rat A."/>
            <person name="Naranjo H.D."/>
            <person name="Lebbe L."/>
            <person name="Cnockaert M."/>
            <person name="Krigas N."/>
            <person name="Grigoriadou K."/>
            <person name="Maloupa E."/>
            <person name="Willems A."/>
        </authorList>
    </citation>
    <scope>NUCLEOTIDE SEQUENCE</scope>
    <source>
        <strain evidence="5">LMG 28251</strain>
    </source>
</reference>
<accession>A0AAF1JYI7</accession>
<evidence type="ECO:0000313" key="5">
    <source>
        <dbReference type="EMBL" id="MBR0656752.1"/>
    </source>
</evidence>
<gene>
    <name evidence="5" type="ORF">GXW79_16850</name>
</gene>
<dbReference type="GO" id="GO:0051287">
    <property type="term" value="F:NAD binding"/>
    <property type="evidence" value="ECO:0007669"/>
    <property type="project" value="InterPro"/>
</dbReference>
<feature type="domain" description="Glycerol-3-phosphate dehydrogenase NAD-dependent N-terminal" evidence="3">
    <location>
        <begin position="3"/>
        <end position="92"/>
    </location>
</feature>
<dbReference type="PANTHER" id="PTHR38015">
    <property type="entry name" value="BLR6086 PROTEIN"/>
    <property type="match status" value="1"/>
</dbReference>
<dbReference type="Pfam" id="PF01210">
    <property type="entry name" value="NAD_Gly3P_dh_N"/>
    <property type="match status" value="1"/>
</dbReference>
<evidence type="ECO:0000256" key="1">
    <source>
        <dbReference type="ARBA" id="ARBA00023002"/>
    </source>
</evidence>
<reference evidence="5" key="1">
    <citation type="submission" date="2020-01" db="EMBL/GenBank/DDBJ databases">
        <authorList>
            <person name="Rat A."/>
        </authorList>
    </citation>
    <scope>NUCLEOTIDE SEQUENCE</scope>
    <source>
        <strain evidence="5">LMG 28251</strain>
    </source>
</reference>
<feature type="domain" description="Opine dehydrogenase" evidence="4">
    <location>
        <begin position="178"/>
        <end position="318"/>
    </location>
</feature>
<dbReference type="Gene3D" id="3.40.50.720">
    <property type="entry name" value="NAD(P)-binding Rossmann-like Domain"/>
    <property type="match status" value="1"/>
</dbReference>
<dbReference type="InterPro" id="IPR051729">
    <property type="entry name" value="Opine/Lysopine_DH"/>
</dbReference>
<dbReference type="GO" id="GO:0046168">
    <property type="term" value="P:glycerol-3-phosphate catabolic process"/>
    <property type="evidence" value="ECO:0007669"/>
    <property type="project" value="InterPro"/>
</dbReference>
<dbReference type="PANTHER" id="PTHR38015:SF1">
    <property type="entry name" value="OPINE DEHYDROGENASE DOMAIN-CONTAINING PROTEIN"/>
    <property type="match status" value="1"/>
</dbReference>
<comment type="caution">
    <text evidence="5">The sequence shown here is derived from an EMBL/GenBank/DDBJ whole genome shotgun (WGS) entry which is preliminary data.</text>
</comment>
<dbReference type="InterPro" id="IPR013328">
    <property type="entry name" value="6PGD_dom2"/>
</dbReference>